<dbReference type="PANTHER" id="PTHR43630">
    <property type="entry name" value="POLY-BETA-1,6-N-ACETYL-D-GLUCOSAMINE SYNTHASE"/>
    <property type="match status" value="1"/>
</dbReference>
<protein>
    <submittedName>
        <fullName evidence="7">Glycosyltransferase family 2 protein</fullName>
    </submittedName>
</protein>
<organism evidence="7 8">
    <name type="scientific">Candidatus Intestinimonas pullistercoris</name>
    <dbReference type="NCBI Taxonomy" id="2838623"/>
    <lineage>
        <taxon>Bacteria</taxon>
        <taxon>Bacillati</taxon>
        <taxon>Bacillota</taxon>
        <taxon>Clostridia</taxon>
        <taxon>Eubacteriales</taxon>
        <taxon>Intestinimonas</taxon>
    </lineage>
</organism>
<keyword evidence="4" id="KW-0472">Membrane</keyword>
<dbReference type="Pfam" id="PF00535">
    <property type="entry name" value="Glycos_transf_2"/>
    <property type="match status" value="1"/>
</dbReference>
<evidence type="ECO:0000259" key="6">
    <source>
        <dbReference type="Pfam" id="PF13632"/>
    </source>
</evidence>
<feature type="transmembrane region" description="Helical" evidence="4">
    <location>
        <begin position="420"/>
        <end position="441"/>
    </location>
</feature>
<dbReference type="Proteomes" id="UP000823882">
    <property type="component" value="Unassembled WGS sequence"/>
</dbReference>
<dbReference type="PANTHER" id="PTHR43630:SF1">
    <property type="entry name" value="POLY-BETA-1,6-N-ACETYL-D-GLUCOSAMINE SYNTHASE"/>
    <property type="match status" value="1"/>
</dbReference>
<feature type="transmembrane region" description="Helical" evidence="4">
    <location>
        <begin position="362"/>
        <end position="380"/>
    </location>
</feature>
<dbReference type="EMBL" id="DWWJ01000104">
    <property type="protein sequence ID" value="HJC41080.1"/>
    <property type="molecule type" value="Genomic_DNA"/>
</dbReference>
<evidence type="ECO:0000256" key="3">
    <source>
        <dbReference type="ARBA" id="ARBA00022679"/>
    </source>
</evidence>
<dbReference type="Gene3D" id="3.90.550.10">
    <property type="entry name" value="Spore Coat Polysaccharide Biosynthesis Protein SpsA, Chain A"/>
    <property type="match status" value="1"/>
</dbReference>
<evidence type="ECO:0000313" key="7">
    <source>
        <dbReference type="EMBL" id="HJC41080.1"/>
    </source>
</evidence>
<dbReference type="SUPFAM" id="SSF53448">
    <property type="entry name" value="Nucleotide-diphospho-sugar transferases"/>
    <property type="match status" value="1"/>
</dbReference>
<feature type="transmembrane region" description="Helical" evidence="4">
    <location>
        <begin position="12"/>
        <end position="34"/>
    </location>
</feature>
<keyword evidence="3" id="KW-0808">Transferase</keyword>
<feature type="domain" description="Glycosyltransferase 2-like" evidence="5">
    <location>
        <begin position="60"/>
        <end position="112"/>
    </location>
</feature>
<dbReference type="InterPro" id="IPR001173">
    <property type="entry name" value="Glyco_trans_2-like"/>
</dbReference>
<evidence type="ECO:0000256" key="4">
    <source>
        <dbReference type="SAM" id="Phobius"/>
    </source>
</evidence>
<evidence type="ECO:0000313" key="8">
    <source>
        <dbReference type="Proteomes" id="UP000823882"/>
    </source>
</evidence>
<dbReference type="CDD" id="cd06423">
    <property type="entry name" value="CESA_like"/>
    <property type="match status" value="1"/>
</dbReference>
<reference evidence="7" key="2">
    <citation type="submission" date="2021-04" db="EMBL/GenBank/DDBJ databases">
        <authorList>
            <person name="Gilroy R."/>
        </authorList>
    </citation>
    <scope>NUCLEOTIDE SEQUENCE</scope>
    <source>
        <strain evidence="7">CHK186-1790</strain>
    </source>
</reference>
<keyword evidence="4" id="KW-1133">Transmembrane helix</keyword>
<name>A0A9D2NZ41_9FIRM</name>
<evidence type="ECO:0000256" key="2">
    <source>
        <dbReference type="ARBA" id="ARBA00022676"/>
    </source>
</evidence>
<evidence type="ECO:0000256" key="1">
    <source>
        <dbReference type="ARBA" id="ARBA00006739"/>
    </source>
</evidence>
<keyword evidence="2" id="KW-0328">Glycosyltransferase</keyword>
<dbReference type="GO" id="GO:0016757">
    <property type="term" value="F:glycosyltransferase activity"/>
    <property type="evidence" value="ECO:0007669"/>
    <property type="project" value="UniProtKB-KW"/>
</dbReference>
<feature type="domain" description="Glycosyltransferase 2-like" evidence="6">
    <location>
        <begin position="164"/>
        <end position="378"/>
    </location>
</feature>
<sequence length="473" mass="54002">MRNFLLIFFDWVGVFFVLYMVGYASFLFLSVTVGSSELYGAKRRNLLKNELLNDYYVPVSILVPAHNEEITIEATIRSLLALHYRLYEIIVVDDGSTDGTTEVLRRAFQMRQVNRPIQRQVPCQEAEAVFETRAYKVPITLIRKRNGGKADALNMGINAARYPYFLCMDADSVLQSDSLEKIVRPVLEDDHVVAVGGAVRPCNGAEIENGQVVRYHMPNRVLACMQVLEYERSFLAARILFDRFNGSIIISGAFGLFKKSVVISAGGYDASTVGEDMELVVRLHVFCRENRIPYRIRYATDAICWTQVPESLGDLCKQRRRWHIGLFQSMMKHRRILANPKYGLVSFVSYLYFLIYELLSPYIEVFGVLTMVLAWLLDFLNLPFMLLYLGIYVTYSAILSLTAFFARVHTIDLKLAVSDGLKAVGLCLLEVSCLRFILAWVRMTALLGYRKKKVSWGSIQRKQIDFKASDPNE</sequence>
<dbReference type="Pfam" id="PF13632">
    <property type="entry name" value="Glyco_trans_2_3"/>
    <property type="match status" value="1"/>
</dbReference>
<dbReference type="InterPro" id="IPR029044">
    <property type="entry name" value="Nucleotide-diphossugar_trans"/>
</dbReference>
<keyword evidence="4" id="KW-0812">Transmembrane</keyword>
<evidence type="ECO:0000259" key="5">
    <source>
        <dbReference type="Pfam" id="PF00535"/>
    </source>
</evidence>
<accession>A0A9D2NZ41</accession>
<comment type="caution">
    <text evidence="7">The sequence shown here is derived from an EMBL/GenBank/DDBJ whole genome shotgun (WGS) entry which is preliminary data.</text>
</comment>
<proteinExistence type="inferred from homology"/>
<dbReference type="AlphaFoldDB" id="A0A9D2NZ41"/>
<gene>
    <name evidence="7" type="ORF">H9701_05955</name>
</gene>
<comment type="similarity">
    <text evidence="1">Belongs to the glycosyltransferase 2 family.</text>
</comment>
<reference evidence="7" key="1">
    <citation type="journal article" date="2021" name="PeerJ">
        <title>Extensive microbial diversity within the chicken gut microbiome revealed by metagenomics and culture.</title>
        <authorList>
            <person name="Gilroy R."/>
            <person name="Ravi A."/>
            <person name="Getino M."/>
            <person name="Pursley I."/>
            <person name="Horton D.L."/>
            <person name="Alikhan N.F."/>
            <person name="Baker D."/>
            <person name="Gharbi K."/>
            <person name="Hall N."/>
            <person name="Watson M."/>
            <person name="Adriaenssens E.M."/>
            <person name="Foster-Nyarko E."/>
            <person name="Jarju S."/>
            <person name="Secka A."/>
            <person name="Antonio M."/>
            <person name="Oren A."/>
            <person name="Chaudhuri R.R."/>
            <person name="La Ragione R."/>
            <person name="Hildebrand F."/>
            <person name="Pallen M.J."/>
        </authorList>
    </citation>
    <scope>NUCLEOTIDE SEQUENCE</scope>
    <source>
        <strain evidence="7">CHK186-1790</strain>
    </source>
</reference>
<feature type="transmembrane region" description="Helical" evidence="4">
    <location>
        <begin position="387"/>
        <end position="408"/>
    </location>
</feature>